<dbReference type="Proteomes" id="UP001151699">
    <property type="component" value="Chromosome X"/>
</dbReference>
<protein>
    <submittedName>
        <fullName evidence="1">Uncharacterized protein</fullName>
    </submittedName>
</protein>
<dbReference type="AlphaFoldDB" id="A0A9Q0MZL0"/>
<reference evidence="1" key="1">
    <citation type="submission" date="2022-07" db="EMBL/GenBank/DDBJ databases">
        <authorList>
            <person name="Trinca V."/>
            <person name="Uliana J.V.C."/>
            <person name="Torres T.T."/>
            <person name="Ward R.J."/>
            <person name="Monesi N."/>
        </authorList>
    </citation>
    <scope>NUCLEOTIDE SEQUENCE</scope>
    <source>
        <strain evidence="1">HSMRA1968</strain>
        <tissue evidence="1">Whole embryos</tissue>
    </source>
</reference>
<sequence>MQGLKFINSNDTSMLIRRQLMTSNPRTIGRNEAKSLLGKIIYQNLF</sequence>
<dbReference type="EMBL" id="WJQU01000003">
    <property type="protein sequence ID" value="KAJ6640364.1"/>
    <property type="molecule type" value="Genomic_DNA"/>
</dbReference>
<accession>A0A9Q0MZL0</accession>
<comment type="caution">
    <text evidence="1">The sequence shown here is derived from an EMBL/GenBank/DDBJ whole genome shotgun (WGS) entry which is preliminary data.</text>
</comment>
<gene>
    <name evidence="1" type="ORF">Bhyg_13114</name>
</gene>
<evidence type="ECO:0000313" key="2">
    <source>
        <dbReference type="Proteomes" id="UP001151699"/>
    </source>
</evidence>
<keyword evidence="2" id="KW-1185">Reference proteome</keyword>
<proteinExistence type="predicted"/>
<organism evidence="1 2">
    <name type="scientific">Pseudolycoriella hygida</name>
    <dbReference type="NCBI Taxonomy" id="35572"/>
    <lineage>
        <taxon>Eukaryota</taxon>
        <taxon>Metazoa</taxon>
        <taxon>Ecdysozoa</taxon>
        <taxon>Arthropoda</taxon>
        <taxon>Hexapoda</taxon>
        <taxon>Insecta</taxon>
        <taxon>Pterygota</taxon>
        <taxon>Neoptera</taxon>
        <taxon>Endopterygota</taxon>
        <taxon>Diptera</taxon>
        <taxon>Nematocera</taxon>
        <taxon>Sciaroidea</taxon>
        <taxon>Sciaridae</taxon>
        <taxon>Pseudolycoriella</taxon>
    </lineage>
</organism>
<evidence type="ECO:0000313" key="1">
    <source>
        <dbReference type="EMBL" id="KAJ6640364.1"/>
    </source>
</evidence>
<name>A0A9Q0MZL0_9DIPT</name>